<dbReference type="GO" id="GO:0005886">
    <property type="term" value="C:plasma membrane"/>
    <property type="evidence" value="ECO:0007669"/>
    <property type="project" value="TreeGrafter"/>
</dbReference>
<dbReference type="EMBL" id="DVML01000025">
    <property type="protein sequence ID" value="HIU22872.1"/>
    <property type="molecule type" value="Genomic_DNA"/>
</dbReference>
<dbReference type="SUPFAM" id="SSF53448">
    <property type="entry name" value="Nucleotide-diphospho-sugar transferases"/>
    <property type="match status" value="1"/>
</dbReference>
<keyword evidence="1" id="KW-0812">Transmembrane</keyword>
<dbReference type="InterPro" id="IPR001173">
    <property type="entry name" value="Glyco_trans_2-like"/>
</dbReference>
<dbReference type="PANTHER" id="PTHR48090">
    <property type="entry name" value="UNDECAPRENYL-PHOSPHATE 4-DEOXY-4-FORMAMIDO-L-ARABINOSE TRANSFERASE-RELATED"/>
    <property type="match status" value="1"/>
</dbReference>
<gene>
    <name evidence="3" type="ORF">IAD49_04755</name>
</gene>
<reference evidence="3" key="2">
    <citation type="journal article" date="2021" name="PeerJ">
        <title>Extensive microbial diversity within the chicken gut microbiome revealed by metagenomics and culture.</title>
        <authorList>
            <person name="Gilroy R."/>
            <person name="Ravi A."/>
            <person name="Getino M."/>
            <person name="Pursley I."/>
            <person name="Horton D.L."/>
            <person name="Alikhan N.F."/>
            <person name="Baker D."/>
            <person name="Gharbi K."/>
            <person name="Hall N."/>
            <person name="Watson M."/>
            <person name="Adriaenssens E.M."/>
            <person name="Foster-Nyarko E."/>
            <person name="Jarju S."/>
            <person name="Secka A."/>
            <person name="Antonio M."/>
            <person name="Oren A."/>
            <person name="Chaudhuri R.R."/>
            <person name="La Ragione R."/>
            <person name="Hildebrand F."/>
            <person name="Pallen M.J."/>
        </authorList>
    </citation>
    <scope>NUCLEOTIDE SEQUENCE</scope>
    <source>
        <strain evidence="3">CHK197-8231</strain>
    </source>
</reference>
<protein>
    <submittedName>
        <fullName evidence="3">Glycosyltransferase family 2 protein</fullName>
    </submittedName>
</protein>
<dbReference type="InterPro" id="IPR050256">
    <property type="entry name" value="Glycosyltransferase_2"/>
</dbReference>
<keyword evidence="1" id="KW-1133">Transmembrane helix</keyword>
<dbReference type="CDD" id="cd04187">
    <property type="entry name" value="DPM1_like_bac"/>
    <property type="match status" value="1"/>
</dbReference>
<feature type="transmembrane region" description="Helical" evidence="1">
    <location>
        <begin position="267"/>
        <end position="292"/>
    </location>
</feature>
<dbReference type="Proteomes" id="UP000824087">
    <property type="component" value="Unassembled WGS sequence"/>
</dbReference>
<dbReference type="Gene3D" id="3.90.550.10">
    <property type="entry name" value="Spore Coat Polysaccharide Biosynthesis Protein SpsA, Chain A"/>
    <property type="match status" value="1"/>
</dbReference>
<sequence>MKKKDKISIIVPCYNEEQTLPIFYDEITKVAKGMKSVDFEFLFVNDGSKDQTLDILRELSSRDKRVRYISFSRNFGKEAGMYAGLENATGDYIAIMDADLQDPPSMIDVMYRHIVEDGYDCVALCSPNHKGYSKVRKFFTDCWYKLIGAISSTPQVPGARDFRLMKRKMVDAIVNMKEYNRYSKGIFSFVGFHTKWIVYEAPERVAGTSKFNFWKLFRYALEGILAFSTMPLVISAVIGLIFCLIAFIAVVIIIGKTIIFGDPVGGWPSLACMIMFVSGVQLFFLGIIGMYLSKLYLEVKKRPIYIIGETEKTQKEKK</sequence>
<feature type="domain" description="Glycosyltransferase 2-like" evidence="2">
    <location>
        <begin position="8"/>
        <end position="170"/>
    </location>
</feature>
<evidence type="ECO:0000313" key="4">
    <source>
        <dbReference type="Proteomes" id="UP000824087"/>
    </source>
</evidence>
<organism evidence="3 4">
    <name type="scientific">Candidatus Fimihabitans intestinipullorum</name>
    <dbReference type="NCBI Taxonomy" id="2840820"/>
    <lineage>
        <taxon>Bacteria</taxon>
        <taxon>Bacillati</taxon>
        <taxon>Mycoplasmatota</taxon>
        <taxon>Mycoplasmatota incertae sedis</taxon>
        <taxon>Candidatus Fimihabitans</taxon>
    </lineage>
</organism>
<feature type="transmembrane region" description="Helical" evidence="1">
    <location>
        <begin position="224"/>
        <end position="255"/>
    </location>
</feature>
<evidence type="ECO:0000313" key="3">
    <source>
        <dbReference type="EMBL" id="HIU22872.1"/>
    </source>
</evidence>
<dbReference type="InterPro" id="IPR029044">
    <property type="entry name" value="Nucleotide-diphossugar_trans"/>
</dbReference>
<proteinExistence type="predicted"/>
<evidence type="ECO:0000256" key="1">
    <source>
        <dbReference type="SAM" id="Phobius"/>
    </source>
</evidence>
<dbReference type="PANTHER" id="PTHR48090:SF8">
    <property type="entry name" value="GLYCOSYLTRANSFERASE CSBB-RELATED"/>
    <property type="match status" value="1"/>
</dbReference>
<dbReference type="Pfam" id="PF00535">
    <property type="entry name" value="Glycos_transf_2"/>
    <property type="match status" value="1"/>
</dbReference>
<accession>A0A9D1HVM7</accession>
<dbReference type="AlphaFoldDB" id="A0A9D1HVM7"/>
<evidence type="ECO:0000259" key="2">
    <source>
        <dbReference type="Pfam" id="PF00535"/>
    </source>
</evidence>
<comment type="caution">
    <text evidence="3">The sequence shown here is derived from an EMBL/GenBank/DDBJ whole genome shotgun (WGS) entry which is preliminary data.</text>
</comment>
<name>A0A9D1HVM7_9BACT</name>
<keyword evidence="1" id="KW-0472">Membrane</keyword>
<reference evidence="3" key="1">
    <citation type="submission" date="2020-10" db="EMBL/GenBank/DDBJ databases">
        <authorList>
            <person name="Gilroy R."/>
        </authorList>
    </citation>
    <scope>NUCLEOTIDE SEQUENCE</scope>
    <source>
        <strain evidence="3">CHK197-8231</strain>
    </source>
</reference>